<dbReference type="AlphaFoldDB" id="A0A2M8WNH3"/>
<protein>
    <recommendedName>
        <fullName evidence="4">TadE-like protein</fullName>
    </recommendedName>
</protein>
<keyword evidence="3" id="KW-1185">Reference proteome</keyword>
<dbReference type="Proteomes" id="UP000228531">
    <property type="component" value="Unassembled WGS sequence"/>
</dbReference>
<keyword evidence="1" id="KW-0812">Transmembrane</keyword>
<keyword evidence="1" id="KW-0472">Membrane</keyword>
<proteinExistence type="predicted"/>
<reference evidence="2 3" key="1">
    <citation type="submission" date="2017-11" db="EMBL/GenBank/DDBJ databases">
        <title>Genomic Encyclopedia of Archaeal and Bacterial Type Strains, Phase II (KMG-II): From Individual Species to Whole Genera.</title>
        <authorList>
            <person name="Goeker M."/>
        </authorList>
    </citation>
    <scope>NUCLEOTIDE SEQUENCE [LARGE SCALE GENOMIC DNA]</scope>
    <source>
        <strain evidence="2 3">DSM 29128</strain>
    </source>
</reference>
<comment type="caution">
    <text evidence="2">The sequence shown here is derived from an EMBL/GenBank/DDBJ whole genome shotgun (WGS) entry which is preliminary data.</text>
</comment>
<name>A0A2M8WNH3_9RHOB</name>
<gene>
    <name evidence="2" type="ORF">BC777_1314</name>
</gene>
<sequence>MKNLLHQFWNDQKGTSSIEIVLVFPIFFGFFLMTYESGILSARQVMLEHGVDVTVRQVRIGIIAEADPDDMRDELRTKICKNAGILPDCERQLELEMIQRDPTVDWVPLDDEIACVDRSDIDRDSDTTIDETANNELIFLRACIRIDPFLPSSNLGKALVEGNDDVAGASYALFATSAFVVEPFRAEEDS</sequence>
<dbReference type="OrthoDB" id="7907064at2"/>
<evidence type="ECO:0008006" key="4">
    <source>
        <dbReference type="Google" id="ProtNLM"/>
    </source>
</evidence>
<evidence type="ECO:0000256" key="1">
    <source>
        <dbReference type="SAM" id="Phobius"/>
    </source>
</evidence>
<dbReference type="EMBL" id="PGTY01000001">
    <property type="protein sequence ID" value="PJI92463.1"/>
    <property type="molecule type" value="Genomic_DNA"/>
</dbReference>
<dbReference type="RefSeq" id="WP_100367280.1">
    <property type="nucleotide sequence ID" value="NZ_PGTY01000001.1"/>
</dbReference>
<keyword evidence="1" id="KW-1133">Transmembrane helix</keyword>
<accession>A0A2M8WNH3</accession>
<evidence type="ECO:0000313" key="3">
    <source>
        <dbReference type="Proteomes" id="UP000228531"/>
    </source>
</evidence>
<feature type="transmembrane region" description="Helical" evidence="1">
    <location>
        <begin position="20"/>
        <end position="40"/>
    </location>
</feature>
<evidence type="ECO:0000313" key="2">
    <source>
        <dbReference type="EMBL" id="PJI92463.1"/>
    </source>
</evidence>
<organism evidence="2 3">
    <name type="scientific">Yoonia maricola</name>
    <dbReference type="NCBI Taxonomy" id="420999"/>
    <lineage>
        <taxon>Bacteria</taxon>
        <taxon>Pseudomonadati</taxon>
        <taxon>Pseudomonadota</taxon>
        <taxon>Alphaproteobacteria</taxon>
        <taxon>Rhodobacterales</taxon>
        <taxon>Paracoccaceae</taxon>
        <taxon>Yoonia</taxon>
    </lineage>
</organism>